<sequence>MREPQESHGSQTPSPAPQGSQSPQAPQGSAQPADPPIYLAMIRAWSDRGRTLPGRHDAEWARLVAPAAMYAYGRFSATRDPRGDGR</sequence>
<protein>
    <submittedName>
        <fullName evidence="2">Uncharacterized protein</fullName>
    </submittedName>
</protein>
<comment type="caution">
    <text evidence="2">The sequence shown here is derived from an EMBL/GenBank/DDBJ whole genome shotgun (WGS) entry which is preliminary data.</text>
</comment>
<dbReference type="EMBL" id="VDFC01000023">
    <property type="protein sequence ID" value="KAA0940782.1"/>
    <property type="molecule type" value="Genomic_DNA"/>
</dbReference>
<reference evidence="2 3" key="1">
    <citation type="submission" date="2019-05" db="EMBL/GenBank/DDBJ databases">
        <authorList>
            <person name="Hariharan J."/>
            <person name="Choudoir M.J."/>
            <person name="Diebold P."/>
            <person name="Panke-Buisse K."/>
            <person name="Buckley D.H."/>
        </authorList>
    </citation>
    <scope>NUCLEOTIDE SEQUENCE [LARGE SCALE GENOMIC DNA]</scope>
    <source>
        <strain evidence="2 3">SUN51</strain>
    </source>
</reference>
<feature type="region of interest" description="Disordered" evidence="1">
    <location>
        <begin position="1"/>
        <end position="38"/>
    </location>
</feature>
<keyword evidence="3" id="KW-1185">Reference proteome</keyword>
<evidence type="ECO:0000313" key="3">
    <source>
        <dbReference type="Proteomes" id="UP000324965"/>
    </source>
</evidence>
<organism evidence="2 3">
    <name type="scientific">Streptomyces apricus</name>
    <dbReference type="NCBI Taxonomy" id="1828112"/>
    <lineage>
        <taxon>Bacteria</taxon>
        <taxon>Bacillati</taxon>
        <taxon>Actinomycetota</taxon>
        <taxon>Actinomycetes</taxon>
        <taxon>Kitasatosporales</taxon>
        <taxon>Streptomycetaceae</taxon>
        <taxon>Streptomyces</taxon>
    </lineage>
</organism>
<dbReference type="Proteomes" id="UP000324965">
    <property type="component" value="Unassembled WGS sequence"/>
</dbReference>
<name>A0A5B0BHP7_9ACTN</name>
<feature type="compositionally biased region" description="Low complexity" evidence="1">
    <location>
        <begin position="9"/>
        <end position="32"/>
    </location>
</feature>
<proteinExistence type="predicted"/>
<accession>A0A5B0BHP7</accession>
<dbReference type="OrthoDB" id="4238817at2"/>
<gene>
    <name evidence="2" type="ORF">FGF04_07910</name>
</gene>
<dbReference type="AlphaFoldDB" id="A0A5B0BHP7"/>
<evidence type="ECO:0000313" key="2">
    <source>
        <dbReference type="EMBL" id="KAA0940782.1"/>
    </source>
</evidence>
<evidence type="ECO:0000256" key="1">
    <source>
        <dbReference type="SAM" id="MobiDB-lite"/>
    </source>
</evidence>